<comment type="function">
    <text evidence="17">Catalyzes the dephosphorylation of undecaprenyl diphosphate (UPP). Confers resistance to bacitracin.</text>
</comment>
<dbReference type="GO" id="GO:0005886">
    <property type="term" value="C:plasma membrane"/>
    <property type="evidence" value="ECO:0007669"/>
    <property type="project" value="UniProtKB-SubCell"/>
</dbReference>
<dbReference type="InterPro" id="IPR003824">
    <property type="entry name" value="UppP"/>
</dbReference>
<keyword evidence="11 17" id="KW-0472">Membrane</keyword>
<comment type="caution">
    <text evidence="18">The sequence shown here is derived from an EMBL/GenBank/DDBJ whole genome shotgun (WGS) entry which is preliminary data.</text>
</comment>
<dbReference type="RefSeq" id="WP_138189732.1">
    <property type="nucleotide sequence ID" value="NZ_VBWP01000001.1"/>
</dbReference>
<name>A0A5R8QGM7_9FIRM</name>
<dbReference type="GO" id="GO:0046677">
    <property type="term" value="P:response to antibiotic"/>
    <property type="evidence" value="ECO:0007669"/>
    <property type="project" value="UniProtKB-UniRule"/>
</dbReference>
<feature type="transmembrane region" description="Helical" evidence="17">
    <location>
        <begin position="94"/>
        <end position="116"/>
    </location>
</feature>
<evidence type="ECO:0000256" key="15">
    <source>
        <dbReference type="ARBA" id="ARBA00032932"/>
    </source>
</evidence>
<keyword evidence="19" id="KW-1185">Reference proteome</keyword>
<dbReference type="GO" id="GO:0009252">
    <property type="term" value="P:peptidoglycan biosynthetic process"/>
    <property type="evidence" value="ECO:0007669"/>
    <property type="project" value="UniProtKB-KW"/>
</dbReference>
<dbReference type="GO" id="GO:0008360">
    <property type="term" value="P:regulation of cell shape"/>
    <property type="evidence" value="ECO:0007669"/>
    <property type="project" value="UniProtKB-KW"/>
</dbReference>
<dbReference type="EC" id="3.6.1.27" evidence="3 17"/>
<keyword evidence="12 17" id="KW-0046">Antibiotic resistance</keyword>
<evidence type="ECO:0000256" key="9">
    <source>
        <dbReference type="ARBA" id="ARBA00022984"/>
    </source>
</evidence>
<sequence length="285" mass="31548">MDTIWQYLQYLILGLAQGITEPLPVSSKGHVVMFNNFFGAPVGEADMVFFLAIVHLASLIAIVWIYREKIKHILVGTYGYVVKKDKRERSFARYTSLLLVSFVIFAFFAAISLLFIDELFSGSTIIVGIGYLITTILLVASDHIKVPSPKTESKITLMDAIFIGGSQVLALIPGVSRSGTTLVAGLFRKFDRETAIDYSFFLFIPTVLGANVVLAAIKAIKTGVLIPSGMIVPYIIAFFASLIGTYFAFKFLLFIVKKQKLTYFAIYTFILAMLNIFQIVSSVAD</sequence>
<evidence type="ECO:0000256" key="7">
    <source>
        <dbReference type="ARBA" id="ARBA00022801"/>
    </source>
</evidence>
<evidence type="ECO:0000256" key="8">
    <source>
        <dbReference type="ARBA" id="ARBA00022960"/>
    </source>
</evidence>
<accession>A0A5R8QGM7</accession>
<evidence type="ECO:0000256" key="16">
    <source>
        <dbReference type="ARBA" id="ARBA00047594"/>
    </source>
</evidence>
<dbReference type="GO" id="GO:0050380">
    <property type="term" value="F:undecaprenyl-diphosphatase activity"/>
    <property type="evidence" value="ECO:0007669"/>
    <property type="project" value="UniProtKB-UniRule"/>
</dbReference>
<feature type="transmembrane region" description="Helical" evidence="17">
    <location>
        <begin position="231"/>
        <end position="249"/>
    </location>
</feature>
<feature type="transmembrane region" description="Helical" evidence="17">
    <location>
        <begin position="47"/>
        <end position="66"/>
    </location>
</feature>
<protein>
    <recommendedName>
        <fullName evidence="4 17">Undecaprenyl-diphosphatase</fullName>
        <ecNumber evidence="3 17">3.6.1.27</ecNumber>
    </recommendedName>
    <alternativeName>
        <fullName evidence="15 17">Bacitracin resistance protein</fullName>
    </alternativeName>
    <alternativeName>
        <fullName evidence="14 17">Undecaprenyl pyrophosphate phosphatase</fullName>
    </alternativeName>
</protein>
<evidence type="ECO:0000256" key="2">
    <source>
        <dbReference type="ARBA" id="ARBA00010621"/>
    </source>
</evidence>
<evidence type="ECO:0000256" key="11">
    <source>
        <dbReference type="ARBA" id="ARBA00023136"/>
    </source>
</evidence>
<feature type="transmembrane region" description="Helical" evidence="17">
    <location>
        <begin position="198"/>
        <end position="219"/>
    </location>
</feature>
<feature type="transmembrane region" description="Helical" evidence="17">
    <location>
        <begin position="261"/>
        <end position="280"/>
    </location>
</feature>
<keyword evidence="9 17" id="KW-0573">Peptidoglycan synthesis</keyword>
<gene>
    <name evidence="17" type="primary">uppP</name>
    <name evidence="18" type="ORF">FEZ08_00455</name>
</gene>
<comment type="subcellular location">
    <subcellularLocation>
        <location evidence="1 17">Cell membrane</location>
        <topology evidence="1 17">Multi-pass membrane protein</topology>
    </subcellularLocation>
</comment>
<keyword evidence="5 17" id="KW-1003">Cell membrane</keyword>
<evidence type="ECO:0000256" key="10">
    <source>
        <dbReference type="ARBA" id="ARBA00022989"/>
    </source>
</evidence>
<keyword evidence="7 17" id="KW-0378">Hydrolase</keyword>
<dbReference type="PANTHER" id="PTHR30622:SF2">
    <property type="entry name" value="UNDECAPRENYL-DIPHOSPHATASE"/>
    <property type="match status" value="1"/>
</dbReference>
<dbReference type="Pfam" id="PF02673">
    <property type="entry name" value="BacA"/>
    <property type="match status" value="1"/>
</dbReference>
<evidence type="ECO:0000256" key="4">
    <source>
        <dbReference type="ARBA" id="ARBA00021581"/>
    </source>
</evidence>
<dbReference type="InParanoid" id="A0A5R8QGM7"/>
<comment type="similarity">
    <text evidence="2 17">Belongs to the UppP family.</text>
</comment>
<evidence type="ECO:0000313" key="19">
    <source>
        <dbReference type="Proteomes" id="UP000306912"/>
    </source>
</evidence>
<evidence type="ECO:0000256" key="1">
    <source>
        <dbReference type="ARBA" id="ARBA00004651"/>
    </source>
</evidence>
<dbReference type="AlphaFoldDB" id="A0A5R8QGM7"/>
<keyword evidence="10 17" id="KW-1133">Transmembrane helix</keyword>
<evidence type="ECO:0000256" key="17">
    <source>
        <dbReference type="HAMAP-Rule" id="MF_01006"/>
    </source>
</evidence>
<keyword evidence="13 17" id="KW-0961">Cell wall biogenesis/degradation</keyword>
<evidence type="ECO:0000256" key="5">
    <source>
        <dbReference type="ARBA" id="ARBA00022475"/>
    </source>
</evidence>
<organism evidence="18 19">
    <name type="scientific">Culicoidibacter larvae</name>
    <dbReference type="NCBI Taxonomy" id="2579976"/>
    <lineage>
        <taxon>Bacteria</taxon>
        <taxon>Bacillati</taxon>
        <taxon>Bacillota</taxon>
        <taxon>Culicoidibacteria</taxon>
        <taxon>Culicoidibacterales</taxon>
        <taxon>Culicoidibacteraceae</taxon>
        <taxon>Culicoidibacter</taxon>
    </lineage>
</organism>
<evidence type="ECO:0000256" key="13">
    <source>
        <dbReference type="ARBA" id="ARBA00023316"/>
    </source>
</evidence>
<keyword evidence="8 17" id="KW-0133">Cell shape</keyword>
<evidence type="ECO:0000256" key="3">
    <source>
        <dbReference type="ARBA" id="ARBA00012374"/>
    </source>
</evidence>
<dbReference type="GO" id="GO:0071555">
    <property type="term" value="P:cell wall organization"/>
    <property type="evidence" value="ECO:0007669"/>
    <property type="project" value="UniProtKB-KW"/>
</dbReference>
<evidence type="ECO:0000256" key="6">
    <source>
        <dbReference type="ARBA" id="ARBA00022692"/>
    </source>
</evidence>
<dbReference type="OrthoDB" id="9808289at2"/>
<dbReference type="Proteomes" id="UP000306912">
    <property type="component" value="Unassembled WGS sequence"/>
</dbReference>
<keyword evidence="6 17" id="KW-0812">Transmembrane</keyword>
<evidence type="ECO:0000256" key="14">
    <source>
        <dbReference type="ARBA" id="ARBA00032707"/>
    </source>
</evidence>
<feature type="transmembrane region" description="Helical" evidence="17">
    <location>
        <begin position="122"/>
        <end position="140"/>
    </location>
</feature>
<evidence type="ECO:0000256" key="12">
    <source>
        <dbReference type="ARBA" id="ARBA00023251"/>
    </source>
</evidence>
<reference evidence="18 19" key="1">
    <citation type="submission" date="2019-05" db="EMBL/GenBank/DDBJ databases">
        <title>Culicoidintestinum kansasii gen. nov., sp. nov. from the gastrointestinal tract of the biting midge, Culicoides sonorensis.</title>
        <authorList>
            <person name="Neupane S."/>
            <person name="Ghosh A."/>
            <person name="Gunther S."/>
            <person name="Martin K."/>
            <person name="Zurek L."/>
        </authorList>
    </citation>
    <scope>NUCLEOTIDE SEQUENCE [LARGE SCALE GENOMIC DNA]</scope>
    <source>
        <strain evidence="18 19">CS-1</strain>
    </source>
</reference>
<comment type="catalytic activity">
    <reaction evidence="16 17">
        <text>di-trans,octa-cis-undecaprenyl diphosphate + H2O = di-trans,octa-cis-undecaprenyl phosphate + phosphate + H(+)</text>
        <dbReference type="Rhea" id="RHEA:28094"/>
        <dbReference type="ChEBI" id="CHEBI:15377"/>
        <dbReference type="ChEBI" id="CHEBI:15378"/>
        <dbReference type="ChEBI" id="CHEBI:43474"/>
        <dbReference type="ChEBI" id="CHEBI:58405"/>
        <dbReference type="ChEBI" id="CHEBI:60392"/>
        <dbReference type="EC" id="3.6.1.27"/>
    </reaction>
</comment>
<dbReference type="PANTHER" id="PTHR30622">
    <property type="entry name" value="UNDECAPRENYL-DIPHOSPHATASE"/>
    <property type="match status" value="1"/>
</dbReference>
<dbReference type="FunCoup" id="A0A5R8QGM7">
    <property type="interactions" value="264"/>
</dbReference>
<comment type="miscellaneous">
    <text evidence="17">Bacitracin is thought to be involved in the inhibition of peptidoglycan synthesis by sequestering undecaprenyl diphosphate, thereby reducing the pool of lipid carrier available.</text>
</comment>
<proteinExistence type="inferred from homology"/>
<evidence type="ECO:0000313" key="18">
    <source>
        <dbReference type="EMBL" id="TLG77122.1"/>
    </source>
</evidence>
<dbReference type="HAMAP" id="MF_01006">
    <property type="entry name" value="Undec_diphosphatase"/>
    <property type="match status" value="1"/>
</dbReference>
<dbReference type="EMBL" id="VBWP01000001">
    <property type="protein sequence ID" value="TLG77122.1"/>
    <property type="molecule type" value="Genomic_DNA"/>
</dbReference>